<dbReference type="PANTHER" id="PTHR48207:SF3">
    <property type="entry name" value="SUCCINATE--HYDROXYMETHYLGLUTARATE COA-TRANSFERASE"/>
    <property type="match status" value="1"/>
</dbReference>
<evidence type="ECO:0000313" key="3">
    <source>
        <dbReference type="EMBL" id="KAK9775084.1"/>
    </source>
</evidence>
<evidence type="ECO:0000313" key="4">
    <source>
        <dbReference type="Proteomes" id="UP001465668"/>
    </source>
</evidence>
<keyword evidence="4" id="KW-1185">Reference proteome</keyword>
<dbReference type="InterPro" id="IPR044855">
    <property type="entry name" value="CoA-Trfase_III_dom3_sf"/>
</dbReference>
<dbReference type="Gene3D" id="3.30.1540.10">
    <property type="entry name" value="formyl-coa transferase, domain 3"/>
    <property type="match status" value="1"/>
</dbReference>
<dbReference type="EMBL" id="JARVKM010000037">
    <property type="protein sequence ID" value="KAK9775084.1"/>
    <property type="molecule type" value="Genomic_DNA"/>
</dbReference>
<comment type="similarity">
    <text evidence="1">Belongs to the CoA-transferase III family.</text>
</comment>
<name>A0ABR2XMP6_9PEZI</name>
<keyword evidence="2" id="KW-0808">Transferase</keyword>
<evidence type="ECO:0000256" key="2">
    <source>
        <dbReference type="ARBA" id="ARBA00022679"/>
    </source>
</evidence>
<reference evidence="3 4" key="1">
    <citation type="submission" date="2024-02" db="EMBL/GenBank/DDBJ databases">
        <title>First draft genome assembly of two strains of Seiridium cardinale.</title>
        <authorList>
            <person name="Emiliani G."/>
            <person name="Scali E."/>
        </authorList>
    </citation>
    <scope>NUCLEOTIDE SEQUENCE [LARGE SCALE GENOMIC DNA]</scope>
    <source>
        <strain evidence="3 4">BM-138-000479</strain>
    </source>
</reference>
<comment type="caution">
    <text evidence="3">The sequence shown here is derived from an EMBL/GenBank/DDBJ whole genome shotgun (WGS) entry which is preliminary data.</text>
</comment>
<sequence>MNHSTPQITHRLRSAIQSTTHGLIKAQWSRLGRWNSSAASSKDVVSPNGSLHGLKILDLSRVLAILADYGAEIIKVEAIGKGFLTDRETRCGPQDDTRHFKMRGEDHTWRTGAGPMSNYFSSVNRNKKSVTLDIKNPRGKEIFLELSKQADVLVENFKPGTMDRLGLGYELLREQNPRLIYASISGYGTSGPYAKRGGYDPIAGAEAGLLHVTGEQNGPPVRPGIGMVDLATGLYLHGAILAALHARERGGMGQRVDASLFETQVSLLTNVGLAWLNLGIEAQRWGCQHSSIVPYDAFKTKDRYLVGGATNDAQFAGLCRLLGLETLIDDERFATNPKRVENRHLINPIVNAAFGTKTADEWMQLIGETMLPFAPINNMESTFAHPQAEARGMIAEMETDTAASGQIRVIGPAVKFSETSPSLRTPPPALGQHTVEVLGTLGIDAKEVDQLRQNGVV</sequence>
<organism evidence="3 4">
    <name type="scientific">Seiridium cardinale</name>
    <dbReference type="NCBI Taxonomy" id="138064"/>
    <lineage>
        <taxon>Eukaryota</taxon>
        <taxon>Fungi</taxon>
        <taxon>Dikarya</taxon>
        <taxon>Ascomycota</taxon>
        <taxon>Pezizomycotina</taxon>
        <taxon>Sordariomycetes</taxon>
        <taxon>Xylariomycetidae</taxon>
        <taxon>Amphisphaeriales</taxon>
        <taxon>Sporocadaceae</taxon>
        <taxon>Seiridium</taxon>
    </lineage>
</organism>
<accession>A0ABR2XMP6</accession>
<dbReference type="InterPro" id="IPR023606">
    <property type="entry name" value="CoA-Trfase_III_dom_1_sf"/>
</dbReference>
<dbReference type="Pfam" id="PF02515">
    <property type="entry name" value="CoA_transf_3"/>
    <property type="match status" value="1"/>
</dbReference>
<evidence type="ECO:0000256" key="1">
    <source>
        <dbReference type="ARBA" id="ARBA00008383"/>
    </source>
</evidence>
<dbReference type="PANTHER" id="PTHR48207">
    <property type="entry name" value="SUCCINATE--HYDROXYMETHYLGLUTARATE COA-TRANSFERASE"/>
    <property type="match status" value="1"/>
</dbReference>
<dbReference type="SUPFAM" id="SSF89796">
    <property type="entry name" value="CoA-transferase family III (CaiB/BaiF)"/>
    <property type="match status" value="1"/>
</dbReference>
<dbReference type="InterPro" id="IPR003673">
    <property type="entry name" value="CoA-Trfase_fam_III"/>
</dbReference>
<dbReference type="Proteomes" id="UP001465668">
    <property type="component" value="Unassembled WGS sequence"/>
</dbReference>
<proteinExistence type="inferred from homology"/>
<dbReference type="Gene3D" id="3.40.50.10540">
    <property type="entry name" value="Crotonobetainyl-coa:carnitine coa-transferase, domain 1"/>
    <property type="match status" value="1"/>
</dbReference>
<gene>
    <name evidence="3" type="ORF">SCAR479_08358</name>
</gene>
<dbReference type="InterPro" id="IPR050483">
    <property type="entry name" value="CoA-transferase_III_domain"/>
</dbReference>
<protein>
    <submittedName>
        <fullName evidence="3">Succinate--hydroxymethylglutarate CoA-transferase</fullName>
    </submittedName>
</protein>